<dbReference type="Proteomes" id="UP000653730">
    <property type="component" value="Unassembled WGS sequence"/>
</dbReference>
<keyword evidence="1" id="KW-0805">Transcription regulation</keyword>
<evidence type="ECO:0000256" key="1">
    <source>
        <dbReference type="ARBA" id="ARBA00023015"/>
    </source>
</evidence>
<dbReference type="InterPro" id="IPR050204">
    <property type="entry name" value="AraC_XylS_family_regulators"/>
</dbReference>
<organism evidence="5 6">
    <name type="scientific">Sinomicrobium weinanense</name>
    <dbReference type="NCBI Taxonomy" id="2842200"/>
    <lineage>
        <taxon>Bacteria</taxon>
        <taxon>Pseudomonadati</taxon>
        <taxon>Bacteroidota</taxon>
        <taxon>Flavobacteriia</taxon>
        <taxon>Flavobacteriales</taxon>
        <taxon>Flavobacteriaceae</taxon>
        <taxon>Sinomicrobium</taxon>
    </lineage>
</organism>
<keyword evidence="3" id="KW-0804">Transcription</keyword>
<accession>A0A926JTZ3</accession>
<protein>
    <submittedName>
        <fullName evidence="5">Helix-turn-helix transcriptional regulator</fullName>
    </submittedName>
</protein>
<proteinExistence type="predicted"/>
<evidence type="ECO:0000256" key="3">
    <source>
        <dbReference type="ARBA" id="ARBA00023163"/>
    </source>
</evidence>
<comment type="caution">
    <text evidence="5">The sequence shown here is derived from an EMBL/GenBank/DDBJ whole genome shotgun (WGS) entry which is preliminary data.</text>
</comment>
<dbReference type="Pfam" id="PF20240">
    <property type="entry name" value="DUF6597"/>
    <property type="match status" value="1"/>
</dbReference>
<dbReference type="EMBL" id="JACVDC010000061">
    <property type="protein sequence ID" value="MBC9797505.1"/>
    <property type="molecule type" value="Genomic_DNA"/>
</dbReference>
<keyword evidence="6" id="KW-1185">Reference proteome</keyword>
<gene>
    <name evidence="5" type="ORF">IBL28_16130</name>
</gene>
<sequence>MGPNRTEYHTIAPPEHLAGFVQFYWVLEGKASARCPFVHRVLADCCPELIFYYKGNFRRYTETSGSEEVLASRIFGQTQQFSTFVTKTDFGLFGIYLYPHAISQLFALPASELSDQMTDLKTLLGKSGEILEEKMMLAPNGIRRAQLVSRFLEIHLKNIQAHYSKIFHSIKNIISSPQQCSISSLAEQCFLSRRQFERKFREFSGFSPRLFLNIARFNAVVREISGAGPLAQTAYRYGYYDQAHFTHDFRRFSGYTPKEFVQHTPNNTNYRATTEFR</sequence>
<dbReference type="Pfam" id="PF12833">
    <property type="entry name" value="HTH_18"/>
    <property type="match status" value="1"/>
</dbReference>
<evidence type="ECO:0000313" key="5">
    <source>
        <dbReference type="EMBL" id="MBC9797505.1"/>
    </source>
</evidence>
<dbReference type="InterPro" id="IPR009057">
    <property type="entry name" value="Homeodomain-like_sf"/>
</dbReference>
<name>A0A926JTZ3_9FLAO</name>
<feature type="domain" description="HTH araC/xylS-type" evidence="4">
    <location>
        <begin position="164"/>
        <end position="263"/>
    </location>
</feature>
<dbReference type="PROSITE" id="PS01124">
    <property type="entry name" value="HTH_ARAC_FAMILY_2"/>
    <property type="match status" value="1"/>
</dbReference>
<dbReference type="PROSITE" id="PS00041">
    <property type="entry name" value="HTH_ARAC_FAMILY_1"/>
    <property type="match status" value="1"/>
</dbReference>
<dbReference type="InterPro" id="IPR018062">
    <property type="entry name" value="HTH_AraC-typ_CS"/>
</dbReference>
<dbReference type="GO" id="GO:0043565">
    <property type="term" value="F:sequence-specific DNA binding"/>
    <property type="evidence" value="ECO:0007669"/>
    <property type="project" value="InterPro"/>
</dbReference>
<dbReference type="PANTHER" id="PTHR46796">
    <property type="entry name" value="HTH-TYPE TRANSCRIPTIONAL ACTIVATOR RHAS-RELATED"/>
    <property type="match status" value="1"/>
</dbReference>
<dbReference type="InterPro" id="IPR018060">
    <property type="entry name" value="HTH_AraC"/>
</dbReference>
<keyword evidence="2" id="KW-0238">DNA-binding</keyword>
<dbReference type="Gene3D" id="1.10.10.60">
    <property type="entry name" value="Homeodomain-like"/>
    <property type="match status" value="1"/>
</dbReference>
<dbReference type="SUPFAM" id="SSF46689">
    <property type="entry name" value="Homeodomain-like"/>
    <property type="match status" value="1"/>
</dbReference>
<dbReference type="InterPro" id="IPR046532">
    <property type="entry name" value="DUF6597"/>
</dbReference>
<dbReference type="AlphaFoldDB" id="A0A926JTZ3"/>
<dbReference type="PANTHER" id="PTHR46796:SF13">
    <property type="entry name" value="HTH-TYPE TRANSCRIPTIONAL ACTIVATOR RHAS"/>
    <property type="match status" value="1"/>
</dbReference>
<dbReference type="RefSeq" id="WP_187966637.1">
    <property type="nucleotide sequence ID" value="NZ_JACVDC010000061.1"/>
</dbReference>
<evidence type="ECO:0000259" key="4">
    <source>
        <dbReference type="PROSITE" id="PS01124"/>
    </source>
</evidence>
<reference evidence="5 6" key="1">
    <citation type="submission" date="2020-09" db="EMBL/GenBank/DDBJ databases">
        <title>Sinomicrobium weinanense sp. nov., a halophilic bacteria isolated from saline-alkali soil.</title>
        <authorList>
            <person name="Wu P."/>
            <person name="Ren H."/>
            <person name="Mei Y."/>
            <person name="Liang Y."/>
            <person name="Chen Z."/>
        </authorList>
    </citation>
    <scope>NUCLEOTIDE SEQUENCE [LARGE SCALE GENOMIC DNA]</scope>
    <source>
        <strain evidence="5 6">FJxs</strain>
    </source>
</reference>
<evidence type="ECO:0000313" key="6">
    <source>
        <dbReference type="Proteomes" id="UP000653730"/>
    </source>
</evidence>
<dbReference type="SMART" id="SM00342">
    <property type="entry name" value="HTH_ARAC"/>
    <property type="match status" value="1"/>
</dbReference>
<dbReference type="GO" id="GO:0003700">
    <property type="term" value="F:DNA-binding transcription factor activity"/>
    <property type="evidence" value="ECO:0007669"/>
    <property type="project" value="InterPro"/>
</dbReference>
<evidence type="ECO:0000256" key="2">
    <source>
        <dbReference type="ARBA" id="ARBA00023125"/>
    </source>
</evidence>